<feature type="coiled-coil region" evidence="1">
    <location>
        <begin position="45"/>
        <end position="76"/>
    </location>
</feature>
<sequence>MGLDLWKIKFEHIYDHLTEEEFDFLEKTADKSDDGTYYINKDMLKDALTEMKKEEIDKIQDLLDTLRKEFKKEKDEEISFNFG</sequence>
<dbReference type="Proteomes" id="UP000229952">
    <property type="component" value="Unassembled WGS sequence"/>
</dbReference>
<evidence type="ECO:0000313" key="2">
    <source>
        <dbReference type="EMBL" id="PIP24069.1"/>
    </source>
</evidence>
<keyword evidence="1" id="KW-0175">Coiled coil</keyword>
<name>A0A2G9YY13_9BACT</name>
<accession>A0A2G9YY13</accession>
<evidence type="ECO:0000313" key="3">
    <source>
        <dbReference type="Proteomes" id="UP000229952"/>
    </source>
</evidence>
<protein>
    <submittedName>
        <fullName evidence="2">Uncharacterized protein</fullName>
    </submittedName>
</protein>
<organism evidence="2 3">
    <name type="scientific">Candidatus Nealsonbacteria bacterium CG23_combo_of_CG06-09_8_20_14_all_37_18</name>
    <dbReference type="NCBI Taxonomy" id="1974720"/>
    <lineage>
        <taxon>Bacteria</taxon>
        <taxon>Candidatus Nealsoniibacteriota</taxon>
    </lineage>
</organism>
<gene>
    <name evidence="2" type="ORF">COX35_02800</name>
</gene>
<evidence type="ECO:0000256" key="1">
    <source>
        <dbReference type="SAM" id="Coils"/>
    </source>
</evidence>
<dbReference type="EMBL" id="PCRQ01000079">
    <property type="protein sequence ID" value="PIP24069.1"/>
    <property type="molecule type" value="Genomic_DNA"/>
</dbReference>
<dbReference type="AlphaFoldDB" id="A0A2G9YY13"/>
<proteinExistence type="predicted"/>
<reference evidence="2 3" key="1">
    <citation type="submission" date="2017-09" db="EMBL/GenBank/DDBJ databases">
        <title>Depth-based differentiation of microbial function through sediment-hosted aquifers and enrichment of novel symbionts in the deep terrestrial subsurface.</title>
        <authorList>
            <person name="Probst A.J."/>
            <person name="Ladd B."/>
            <person name="Jarett J.K."/>
            <person name="Geller-Mcgrath D.E."/>
            <person name="Sieber C.M."/>
            <person name="Emerson J.B."/>
            <person name="Anantharaman K."/>
            <person name="Thomas B.C."/>
            <person name="Malmstrom R."/>
            <person name="Stieglmeier M."/>
            <person name="Klingl A."/>
            <person name="Woyke T."/>
            <person name="Ryan C.M."/>
            <person name="Banfield J.F."/>
        </authorList>
    </citation>
    <scope>NUCLEOTIDE SEQUENCE [LARGE SCALE GENOMIC DNA]</scope>
    <source>
        <strain evidence="2">CG23_combo_of_CG06-09_8_20_14_all_37_18</strain>
    </source>
</reference>
<comment type="caution">
    <text evidence="2">The sequence shown here is derived from an EMBL/GenBank/DDBJ whole genome shotgun (WGS) entry which is preliminary data.</text>
</comment>